<dbReference type="GO" id="GO:0005737">
    <property type="term" value="C:cytoplasm"/>
    <property type="evidence" value="ECO:0007669"/>
    <property type="project" value="TreeGrafter"/>
</dbReference>
<evidence type="ECO:0000313" key="3">
    <source>
        <dbReference type="EMBL" id="CDS01734.1"/>
    </source>
</evidence>
<gene>
    <name evidence="3" type="primary">SSCI73450.1</name>
</gene>
<feature type="domain" description="AMP-dependent synthetase/ligase" evidence="2">
    <location>
        <begin position="2"/>
        <end position="132"/>
    </location>
</feature>
<sequence length="245" mass="27343">MWNSVPMLLQMLVAYQPADTAYEVALSSLKTVLLSGDRIPVELLRGLLHRKGQQTRFYALGGATEASIWSNYHPITASDVSTECSRPIPYGVPLPNQQMYIYKETPTNAFEHTPDFVAGDLYIAGQGLAQGYTEEKQTRKAFIYHPETGMRLYRTGDVARYLPNGLIEFVGRNDFLVKVGGNRVELQEISTVASSLQGIRSIFVDVHREQLVGFVVPLDDDQNRVLPLEGLPLLTEEADQEGHCN</sequence>
<dbReference type="Gene3D" id="3.40.50.12780">
    <property type="entry name" value="N-terminal domain of ligase-like"/>
    <property type="match status" value="1"/>
</dbReference>
<accession>A0A0F7S362</accession>
<dbReference type="GO" id="GO:0044550">
    <property type="term" value="P:secondary metabolite biosynthetic process"/>
    <property type="evidence" value="ECO:0007669"/>
    <property type="project" value="TreeGrafter"/>
</dbReference>
<dbReference type="SUPFAM" id="SSF56801">
    <property type="entry name" value="Acetyl-CoA synthetase-like"/>
    <property type="match status" value="1"/>
</dbReference>
<evidence type="ECO:0000313" key="4">
    <source>
        <dbReference type="Proteomes" id="UP000242770"/>
    </source>
</evidence>
<dbReference type="Pfam" id="PF00501">
    <property type="entry name" value="AMP-binding"/>
    <property type="match status" value="1"/>
</dbReference>
<dbReference type="AlphaFoldDB" id="A0A0F7S362"/>
<dbReference type="InterPro" id="IPR000873">
    <property type="entry name" value="AMP-dep_synth/lig_dom"/>
</dbReference>
<dbReference type="InterPro" id="IPR042099">
    <property type="entry name" value="ANL_N_sf"/>
</dbReference>
<dbReference type="PANTHER" id="PTHR45527:SF10">
    <property type="entry name" value="PYOCHELIN SYNTHASE PCHF"/>
    <property type="match status" value="1"/>
</dbReference>
<organism evidence="3 4">
    <name type="scientific">Sporisorium scitamineum</name>
    <dbReference type="NCBI Taxonomy" id="49012"/>
    <lineage>
        <taxon>Eukaryota</taxon>
        <taxon>Fungi</taxon>
        <taxon>Dikarya</taxon>
        <taxon>Basidiomycota</taxon>
        <taxon>Ustilaginomycotina</taxon>
        <taxon>Ustilaginomycetes</taxon>
        <taxon>Ustilaginales</taxon>
        <taxon>Ustilaginaceae</taxon>
        <taxon>Sporisorium</taxon>
    </lineage>
</organism>
<dbReference type="GO" id="GO:0031177">
    <property type="term" value="F:phosphopantetheine binding"/>
    <property type="evidence" value="ECO:0007669"/>
    <property type="project" value="TreeGrafter"/>
</dbReference>
<name>A0A0F7S362_9BASI</name>
<dbReference type="PANTHER" id="PTHR45527">
    <property type="entry name" value="NONRIBOSOMAL PEPTIDE SYNTHETASE"/>
    <property type="match status" value="1"/>
</dbReference>
<dbReference type="GO" id="GO:0043041">
    <property type="term" value="P:amino acid activation for nonribosomal peptide biosynthetic process"/>
    <property type="evidence" value="ECO:0007669"/>
    <property type="project" value="TreeGrafter"/>
</dbReference>
<dbReference type="Gene3D" id="3.30.300.30">
    <property type="match status" value="1"/>
</dbReference>
<reference evidence="4" key="1">
    <citation type="submission" date="2014-06" db="EMBL/GenBank/DDBJ databases">
        <authorList>
            <person name="Berkman P.J."/>
        </authorList>
    </citation>
    <scope>NUCLEOTIDE SEQUENCE [LARGE SCALE GENOMIC DNA]</scope>
</reference>
<dbReference type="STRING" id="49012.A0A0F7S362"/>
<protein>
    <recommendedName>
        <fullName evidence="2">AMP-dependent synthetase/ligase domain-containing protein</fullName>
    </recommendedName>
</protein>
<dbReference type="GO" id="GO:0016874">
    <property type="term" value="F:ligase activity"/>
    <property type="evidence" value="ECO:0007669"/>
    <property type="project" value="UniProtKB-KW"/>
</dbReference>
<dbReference type="EMBL" id="CCFA01004471">
    <property type="protein sequence ID" value="CDS01734.1"/>
    <property type="molecule type" value="Genomic_DNA"/>
</dbReference>
<keyword evidence="1" id="KW-0436">Ligase</keyword>
<proteinExistence type="predicted"/>
<dbReference type="Proteomes" id="UP000242770">
    <property type="component" value="Unassembled WGS sequence"/>
</dbReference>
<keyword evidence="4" id="KW-1185">Reference proteome</keyword>
<dbReference type="InterPro" id="IPR045851">
    <property type="entry name" value="AMP-bd_C_sf"/>
</dbReference>
<evidence type="ECO:0000256" key="1">
    <source>
        <dbReference type="ARBA" id="ARBA00022598"/>
    </source>
</evidence>
<evidence type="ECO:0000259" key="2">
    <source>
        <dbReference type="Pfam" id="PF00501"/>
    </source>
</evidence>